<sequence length="96" mass="11587">MQTKQRLELIKQECQIRNDLNKIQFTHYFTNEFMEKNTQFFCIEEFFESVGVTSQNALERLPIESWENHVQRSTTFSSWQEMLDSAGQEYALNNFY</sequence>
<dbReference type="KEGG" id="lzh:D1B17_06825"/>
<proteinExistence type="predicted"/>
<gene>
    <name evidence="1" type="ORF">D1B17_06825</name>
</gene>
<evidence type="ECO:0000313" key="2">
    <source>
        <dbReference type="Proteomes" id="UP000267208"/>
    </source>
</evidence>
<reference evidence="2" key="1">
    <citation type="submission" date="2018-08" db="EMBL/GenBank/DDBJ databases">
        <title>Genome of Lactobacillus sp. HBUAS52074.</title>
        <authorList>
            <person name="Guo Z."/>
            <person name="Zhang Z.D."/>
        </authorList>
    </citation>
    <scope>NUCLEOTIDE SEQUENCE [LARGE SCALE GENOMIC DNA]</scope>
    <source>
        <strain evidence="2">HBUAS52074</strain>
    </source>
</reference>
<protein>
    <submittedName>
        <fullName evidence="1">Uncharacterized protein</fullName>
    </submittedName>
</protein>
<organism evidence="1 2">
    <name type="scientific">Companilactobacillus zhachilii</name>
    <dbReference type="NCBI Taxonomy" id="2304606"/>
    <lineage>
        <taxon>Bacteria</taxon>
        <taxon>Bacillati</taxon>
        <taxon>Bacillota</taxon>
        <taxon>Bacilli</taxon>
        <taxon>Lactobacillales</taxon>
        <taxon>Lactobacillaceae</taxon>
        <taxon>Companilactobacillus</taxon>
    </lineage>
</organism>
<dbReference type="Proteomes" id="UP000267208">
    <property type="component" value="Chromosome"/>
</dbReference>
<accession>A0A386PUK0</accession>
<keyword evidence="2" id="KW-1185">Reference proteome</keyword>
<dbReference type="RefSeq" id="WP_120142612.1">
    <property type="nucleotide sequence ID" value="NZ_CP031933.2"/>
</dbReference>
<dbReference type="OrthoDB" id="3035462at2"/>
<dbReference type="AlphaFoldDB" id="A0A386PUK0"/>
<name>A0A386PUK0_9LACO</name>
<dbReference type="EMBL" id="CP031933">
    <property type="protein sequence ID" value="AYE38363.1"/>
    <property type="molecule type" value="Genomic_DNA"/>
</dbReference>
<evidence type="ECO:0000313" key="1">
    <source>
        <dbReference type="EMBL" id="AYE38363.1"/>
    </source>
</evidence>